<feature type="binding site" evidence="1">
    <location>
        <position position="141"/>
    </location>
    <ligand>
        <name>Ni(2+)</name>
        <dbReference type="ChEBI" id="CHEBI:49786"/>
    </ligand>
</feature>
<dbReference type="PIRSF" id="PIRSF037847">
    <property type="entry name" value="NiaR"/>
    <property type="match status" value="1"/>
</dbReference>
<dbReference type="GO" id="GO:0046872">
    <property type="term" value="F:metal ion binding"/>
    <property type="evidence" value="ECO:0007669"/>
    <property type="project" value="UniProtKB-KW"/>
</dbReference>
<dbReference type="Pfam" id="PF02829">
    <property type="entry name" value="3H"/>
    <property type="match status" value="1"/>
</dbReference>
<sequence>MSGEERRGKIIQALKNSDKAVSATTLAKEFDVSRQVIVQDVALLRANGKNIFSTNRGYLIQEDEETTRVFKVQHEDDEVEKELTTIVDLGGTVEDVFVYHKVYGVLRAEMNIKSRMDIRNYMEEIRSGKSSLLKNVTSGYHYHTVRAERVEILDMIQEELQKKGLLAKLQDYEPVDFWGQNNYNE</sequence>
<dbReference type="Pfam" id="PF08279">
    <property type="entry name" value="HTH_11"/>
    <property type="match status" value="1"/>
</dbReference>
<dbReference type="InterPro" id="IPR013196">
    <property type="entry name" value="HTH_11"/>
</dbReference>
<dbReference type="EMBL" id="CYXV01000003">
    <property type="protein sequence ID" value="CUM83320.1"/>
    <property type="molecule type" value="Genomic_DNA"/>
</dbReference>
<dbReference type="InterPro" id="IPR004173">
    <property type="entry name" value="3H_domain"/>
</dbReference>
<protein>
    <submittedName>
        <fullName evidence="6">HTH domain-containing protein</fullName>
    </submittedName>
    <submittedName>
        <fullName evidence="5">Probable transcription repressor NiaR</fullName>
    </submittedName>
</protein>
<dbReference type="PANTHER" id="PTHR40068:SF1">
    <property type="entry name" value="TRANSCRIPTION REPRESSOR NIAR-RELATED"/>
    <property type="match status" value="1"/>
</dbReference>
<evidence type="ECO:0000259" key="2">
    <source>
        <dbReference type="Pfam" id="PF02829"/>
    </source>
</evidence>
<feature type="domain" description="3H" evidence="2">
    <location>
        <begin position="71"/>
        <end position="166"/>
    </location>
</feature>
<dbReference type="STRING" id="301302.ERS852420_00972"/>
<dbReference type="InterPro" id="IPR036388">
    <property type="entry name" value="WH-like_DNA-bd_sf"/>
</dbReference>
<accession>A0A0M6WIQ3</accession>
<dbReference type="InterPro" id="IPR026043">
    <property type="entry name" value="NadR"/>
</dbReference>
<evidence type="ECO:0000313" key="7">
    <source>
        <dbReference type="Proteomes" id="UP000049979"/>
    </source>
</evidence>
<keyword evidence="7" id="KW-1185">Reference proteome</keyword>
<evidence type="ECO:0000313" key="4">
    <source>
        <dbReference type="EMBL" id="CRL35349.1"/>
    </source>
</evidence>
<name>A0A0M6WIQ3_9FIRM</name>
<dbReference type="Proteomes" id="UP000446657">
    <property type="component" value="Unassembled WGS sequence"/>
</dbReference>
<dbReference type="Proteomes" id="UP000095495">
    <property type="component" value="Unassembled WGS sequence"/>
</dbReference>
<dbReference type="GeneID" id="99748262"/>
<dbReference type="SUPFAM" id="SSF75500">
    <property type="entry name" value="Putative transcriptional regulator TM1602, C-terminal domain"/>
    <property type="match status" value="1"/>
</dbReference>
<dbReference type="Gene3D" id="3.30.1340.20">
    <property type="entry name" value="3H domain"/>
    <property type="match status" value="1"/>
</dbReference>
<dbReference type="Proteomes" id="UP000049979">
    <property type="component" value="Unassembled WGS sequence"/>
</dbReference>
<evidence type="ECO:0000313" key="8">
    <source>
        <dbReference type="Proteomes" id="UP000095495"/>
    </source>
</evidence>
<reference evidence="7" key="2">
    <citation type="submission" date="2015-05" db="EMBL/GenBank/DDBJ databases">
        <authorList>
            <consortium name="Pathogen Informatics"/>
        </authorList>
    </citation>
    <scope>NUCLEOTIDE SEQUENCE [LARGE SCALE GENOMIC DNA]</scope>
    <source>
        <strain evidence="5 8">2789STDY5608863</strain>
        <strain evidence="7">M72</strain>
    </source>
</reference>
<dbReference type="Gene3D" id="1.10.10.10">
    <property type="entry name" value="Winged helix-like DNA-binding domain superfamily/Winged helix DNA-binding domain"/>
    <property type="match status" value="1"/>
</dbReference>
<dbReference type="EMBL" id="CVRR01000008">
    <property type="protein sequence ID" value="CRL35349.1"/>
    <property type="molecule type" value="Genomic_DNA"/>
</dbReference>
<feature type="binding site" evidence="1">
    <location>
        <position position="82"/>
    </location>
    <ligand>
        <name>Ni(2+)</name>
        <dbReference type="ChEBI" id="CHEBI:49786"/>
    </ligand>
</feature>
<evidence type="ECO:0000313" key="6">
    <source>
        <dbReference type="EMBL" id="MTR81770.1"/>
    </source>
</evidence>
<dbReference type="OrthoDB" id="9792661at2"/>
<evidence type="ECO:0000313" key="5">
    <source>
        <dbReference type="EMBL" id="CUM83320.1"/>
    </source>
</evidence>
<keyword evidence="1" id="KW-0533">Nickel</keyword>
<evidence type="ECO:0000313" key="9">
    <source>
        <dbReference type="Proteomes" id="UP000446657"/>
    </source>
</evidence>
<dbReference type="PANTHER" id="PTHR40068">
    <property type="entry name" value="TRANSCRIPTION REPRESSOR NIAR-RELATED"/>
    <property type="match status" value="1"/>
</dbReference>
<dbReference type="InterPro" id="IPR036390">
    <property type="entry name" value="WH_DNA-bd_sf"/>
</dbReference>
<dbReference type="EMBL" id="WNAL01000015">
    <property type="protein sequence ID" value="MTR81770.1"/>
    <property type="molecule type" value="Genomic_DNA"/>
</dbReference>
<dbReference type="InterPro" id="IPR035922">
    <property type="entry name" value="3H_dom_sf"/>
</dbReference>
<organism evidence="4 7">
    <name type="scientific">Roseburia faecis</name>
    <dbReference type="NCBI Taxonomy" id="301302"/>
    <lineage>
        <taxon>Bacteria</taxon>
        <taxon>Bacillati</taxon>
        <taxon>Bacillota</taxon>
        <taxon>Clostridia</taxon>
        <taxon>Lachnospirales</taxon>
        <taxon>Lachnospiraceae</taxon>
        <taxon>Roseburia</taxon>
    </lineage>
</organism>
<proteinExistence type="predicted"/>
<evidence type="ECO:0000259" key="3">
    <source>
        <dbReference type="Pfam" id="PF08279"/>
    </source>
</evidence>
<dbReference type="RefSeq" id="WP_022046342.1">
    <property type="nucleotide sequence ID" value="NZ_CP173697.1"/>
</dbReference>
<reference evidence="4" key="1">
    <citation type="submission" date="2015-05" db="EMBL/GenBank/DDBJ databases">
        <authorList>
            <person name="Wang D.B."/>
            <person name="Wang M."/>
        </authorList>
    </citation>
    <scope>NUCLEOTIDE SEQUENCE [LARGE SCALE GENOMIC DNA]</scope>
    <source>
        <strain evidence="4">M72</strain>
    </source>
</reference>
<reference evidence="6 9" key="3">
    <citation type="journal article" date="2019" name="Nat. Med.">
        <title>A library of human gut bacterial isolates paired with longitudinal multiomics data enables mechanistic microbiome research.</title>
        <authorList>
            <person name="Poyet M."/>
            <person name="Groussin M."/>
            <person name="Gibbons S.M."/>
            <person name="Avila-Pacheco J."/>
            <person name="Jiang X."/>
            <person name="Kearney S.M."/>
            <person name="Perrotta A.R."/>
            <person name="Berdy B."/>
            <person name="Zhao S."/>
            <person name="Lieberman T.D."/>
            <person name="Swanson P.K."/>
            <person name="Smith M."/>
            <person name="Roesemann S."/>
            <person name="Alexander J.E."/>
            <person name="Rich S.A."/>
            <person name="Livny J."/>
            <person name="Vlamakis H."/>
            <person name="Clish C."/>
            <person name="Bullock K."/>
            <person name="Deik A."/>
            <person name="Scott J."/>
            <person name="Pierce K.A."/>
            <person name="Xavier R.J."/>
            <person name="Alm E.J."/>
        </authorList>
    </citation>
    <scope>NUCLEOTIDE SEQUENCE [LARGE SCALE GENOMIC DNA]</scope>
    <source>
        <strain evidence="6 9">BIOML-A1</strain>
    </source>
</reference>
<gene>
    <name evidence="5" type="primary">niaR_1</name>
    <name evidence="5" type="ORF">ERS852420_00972</name>
    <name evidence="6" type="ORF">GMD30_08620</name>
    <name evidence="4" type="ORF">M72_23631</name>
</gene>
<dbReference type="SUPFAM" id="SSF46785">
    <property type="entry name" value="Winged helix' DNA-binding domain"/>
    <property type="match status" value="1"/>
</dbReference>
<dbReference type="AlphaFoldDB" id="A0A0M6WIQ3"/>
<evidence type="ECO:0000256" key="1">
    <source>
        <dbReference type="PIRSR" id="PIRSR037847-1"/>
    </source>
</evidence>
<feature type="binding site" evidence="1">
    <location>
        <position position="143"/>
    </location>
    <ligand>
        <name>Ni(2+)</name>
        <dbReference type="ChEBI" id="CHEBI:49786"/>
    </ligand>
</feature>
<feature type="binding site" evidence="1">
    <location>
        <position position="74"/>
    </location>
    <ligand>
        <name>Ni(2+)</name>
        <dbReference type="ChEBI" id="CHEBI:49786"/>
    </ligand>
</feature>
<feature type="domain" description="Helix-turn-helix type 11" evidence="3">
    <location>
        <begin position="6"/>
        <end position="58"/>
    </location>
</feature>
<keyword evidence="1" id="KW-0479">Metal-binding</keyword>